<keyword evidence="3" id="KW-1185">Reference proteome</keyword>
<organism evidence="2 3">
    <name type="scientific">Aspergillus welwitschiae</name>
    <dbReference type="NCBI Taxonomy" id="1341132"/>
    <lineage>
        <taxon>Eukaryota</taxon>
        <taxon>Fungi</taxon>
        <taxon>Dikarya</taxon>
        <taxon>Ascomycota</taxon>
        <taxon>Pezizomycotina</taxon>
        <taxon>Eurotiomycetes</taxon>
        <taxon>Eurotiomycetidae</taxon>
        <taxon>Eurotiales</taxon>
        <taxon>Aspergillaceae</taxon>
        <taxon>Aspergillus</taxon>
        <taxon>Aspergillus subgen. Circumdati</taxon>
    </lineage>
</organism>
<feature type="transmembrane region" description="Helical" evidence="1">
    <location>
        <begin position="12"/>
        <end position="33"/>
    </location>
</feature>
<dbReference type="Proteomes" id="UP000253729">
    <property type="component" value="Unassembled WGS sequence"/>
</dbReference>
<dbReference type="GeneID" id="38132668"/>
<name>A0A3F3QKC6_9EURO</name>
<dbReference type="RefSeq" id="XP_026632755.1">
    <property type="nucleotide sequence ID" value="XM_026764312.1"/>
</dbReference>
<keyword evidence="1" id="KW-0472">Membrane</keyword>
<feature type="transmembrane region" description="Helical" evidence="1">
    <location>
        <begin position="53"/>
        <end position="74"/>
    </location>
</feature>
<protein>
    <submittedName>
        <fullName evidence="2">Uncharacterized protein</fullName>
    </submittedName>
</protein>
<evidence type="ECO:0000256" key="1">
    <source>
        <dbReference type="SAM" id="Phobius"/>
    </source>
</evidence>
<dbReference type="EMBL" id="KZ852032">
    <property type="protein sequence ID" value="RDH39733.1"/>
    <property type="molecule type" value="Genomic_DNA"/>
</dbReference>
<sequence>MSSNYLCRLREYCVVATCTISILVDFATVGLAGSCIRQMVVGCGLNFGLSICGYYGVSDTLDLAVGYILMYVLLIHV</sequence>
<accession>A0A3F3QKC6</accession>
<dbReference type="AlphaFoldDB" id="A0A3F3QKC6"/>
<reference evidence="2 3" key="1">
    <citation type="submission" date="2018-07" db="EMBL/GenBank/DDBJ databases">
        <title>The genomes of Aspergillus section Nigri reveals drivers in fungal speciation.</title>
        <authorList>
            <consortium name="DOE Joint Genome Institute"/>
            <person name="Vesth T.C."/>
            <person name="Nybo J."/>
            <person name="Theobald S."/>
            <person name="Brandl J."/>
            <person name="Frisvad J.C."/>
            <person name="Nielsen K.F."/>
            <person name="Lyhne E.K."/>
            <person name="Kogle M.E."/>
            <person name="Kuo A."/>
            <person name="Riley R."/>
            <person name="Clum A."/>
            <person name="Nolan M."/>
            <person name="Lipzen A."/>
            <person name="Salamov A."/>
            <person name="Henrissat B."/>
            <person name="Wiebenga A."/>
            <person name="De vries R.P."/>
            <person name="Grigoriev I.V."/>
            <person name="Mortensen U.H."/>
            <person name="Andersen M.R."/>
            <person name="Baker S.E."/>
        </authorList>
    </citation>
    <scope>NUCLEOTIDE SEQUENCE [LARGE SCALE GENOMIC DNA]</scope>
    <source>
        <strain evidence="2 3">CBS 139.54b</strain>
    </source>
</reference>
<evidence type="ECO:0000313" key="3">
    <source>
        <dbReference type="Proteomes" id="UP000253729"/>
    </source>
</evidence>
<evidence type="ECO:0000313" key="2">
    <source>
        <dbReference type="EMBL" id="RDH39733.1"/>
    </source>
</evidence>
<proteinExistence type="predicted"/>
<gene>
    <name evidence="2" type="ORF">BDQ94DRAFT_133573</name>
</gene>
<keyword evidence="1" id="KW-0812">Transmembrane</keyword>
<keyword evidence="1" id="KW-1133">Transmembrane helix</keyword>